<dbReference type="OrthoDB" id="10039611at2759"/>
<dbReference type="InterPro" id="IPR036397">
    <property type="entry name" value="RNaseH_sf"/>
</dbReference>
<proteinExistence type="predicted"/>
<sequence length="534" mass="62172">MLSFVRLFKSHDCRRSDWTLCANLIATSAGKGPWMSKMLRVWVMDFVESKKNLPTVKYGKSNASMLEDEDLAQELHLHLQGIGKYVASRHVVQFVNSPEVRARLRLKKGITDRTARRWMNRMRFRWKKEPKGMYSDGHEREDVVDYRQNIFLPQWEKLARHTRHYNKEGKEERDVFIVGPDGKATVIWRHDESTFYANDRRNLRWVHEDEEATPKPKGEGCSAMYAQFVSPYYGWLQRKDLGPGIERKTAAVVFKAGKNRDGYFQNEDIIKQATVAMDILNKDFPNENHVFAYDNAKTHTARAADALSAKKMPVKENAKFGYFQEKDQDGNCTGIQKRMRDAKFADGTPQLLYNQNGKFKGMKTLIKERIEKGADLPDPTKLKAQCTNFKCTPGATGCCCRQILFNEPDFISQKSRLEEHCEKRGYQVIFFPKYHCELNFIEQCWGYAKRIYCEFPESTKQAVLEANMIRALESVPLEFMRKFARRADRFMDAYRKGLSGHQAAWAARKYRGHRVVPDTIMKEFDEAHAKDKEK</sequence>
<dbReference type="AlphaFoldDB" id="A0A4S8LCA4"/>
<dbReference type="Proteomes" id="UP000297245">
    <property type="component" value="Unassembled WGS sequence"/>
</dbReference>
<dbReference type="PANTHER" id="PTHR35871">
    <property type="entry name" value="EXPRESSED PROTEIN"/>
    <property type="match status" value="1"/>
</dbReference>
<organism evidence="1 2">
    <name type="scientific">Dendrothele bispora (strain CBS 962.96)</name>
    <dbReference type="NCBI Taxonomy" id="1314807"/>
    <lineage>
        <taxon>Eukaryota</taxon>
        <taxon>Fungi</taxon>
        <taxon>Dikarya</taxon>
        <taxon>Basidiomycota</taxon>
        <taxon>Agaricomycotina</taxon>
        <taxon>Agaricomycetes</taxon>
        <taxon>Agaricomycetidae</taxon>
        <taxon>Agaricales</taxon>
        <taxon>Agaricales incertae sedis</taxon>
        <taxon>Dendrothele</taxon>
    </lineage>
</organism>
<accession>A0A4S8LCA4</accession>
<dbReference type="EMBL" id="ML179496">
    <property type="protein sequence ID" value="THU86459.1"/>
    <property type="molecule type" value="Genomic_DNA"/>
</dbReference>
<name>A0A4S8LCA4_DENBC</name>
<dbReference type="Gene3D" id="3.30.420.10">
    <property type="entry name" value="Ribonuclease H-like superfamily/Ribonuclease H"/>
    <property type="match status" value="1"/>
</dbReference>
<dbReference type="GO" id="GO:0003676">
    <property type="term" value="F:nucleic acid binding"/>
    <property type="evidence" value="ECO:0007669"/>
    <property type="project" value="InterPro"/>
</dbReference>
<evidence type="ECO:0000313" key="1">
    <source>
        <dbReference type="EMBL" id="THU86459.1"/>
    </source>
</evidence>
<keyword evidence="2" id="KW-1185">Reference proteome</keyword>
<protein>
    <submittedName>
        <fullName evidence="1">Uncharacterized protein</fullName>
    </submittedName>
</protein>
<gene>
    <name evidence="1" type="ORF">K435DRAFT_683555</name>
</gene>
<reference evidence="1 2" key="1">
    <citation type="journal article" date="2019" name="Nat. Ecol. Evol.">
        <title>Megaphylogeny resolves global patterns of mushroom evolution.</title>
        <authorList>
            <person name="Varga T."/>
            <person name="Krizsan K."/>
            <person name="Foldi C."/>
            <person name="Dima B."/>
            <person name="Sanchez-Garcia M."/>
            <person name="Sanchez-Ramirez S."/>
            <person name="Szollosi G.J."/>
            <person name="Szarkandi J.G."/>
            <person name="Papp V."/>
            <person name="Albert L."/>
            <person name="Andreopoulos W."/>
            <person name="Angelini C."/>
            <person name="Antonin V."/>
            <person name="Barry K.W."/>
            <person name="Bougher N.L."/>
            <person name="Buchanan P."/>
            <person name="Buyck B."/>
            <person name="Bense V."/>
            <person name="Catcheside P."/>
            <person name="Chovatia M."/>
            <person name="Cooper J."/>
            <person name="Damon W."/>
            <person name="Desjardin D."/>
            <person name="Finy P."/>
            <person name="Geml J."/>
            <person name="Haridas S."/>
            <person name="Hughes K."/>
            <person name="Justo A."/>
            <person name="Karasinski D."/>
            <person name="Kautmanova I."/>
            <person name="Kiss B."/>
            <person name="Kocsube S."/>
            <person name="Kotiranta H."/>
            <person name="LaButti K.M."/>
            <person name="Lechner B.E."/>
            <person name="Liimatainen K."/>
            <person name="Lipzen A."/>
            <person name="Lukacs Z."/>
            <person name="Mihaltcheva S."/>
            <person name="Morgado L.N."/>
            <person name="Niskanen T."/>
            <person name="Noordeloos M.E."/>
            <person name="Ohm R.A."/>
            <person name="Ortiz-Santana B."/>
            <person name="Ovrebo C."/>
            <person name="Racz N."/>
            <person name="Riley R."/>
            <person name="Savchenko A."/>
            <person name="Shiryaev A."/>
            <person name="Soop K."/>
            <person name="Spirin V."/>
            <person name="Szebenyi C."/>
            <person name="Tomsovsky M."/>
            <person name="Tulloss R.E."/>
            <person name="Uehling J."/>
            <person name="Grigoriev I.V."/>
            <person name="Vagvolgyi C."/>
            <person name="Papp T."/>
            <person name="Martin F.M."/>
            <person name="Miettinen O."/>
            <person name="Hibbett D.S."/>
            <person name="Nagy L.G."/>
        </authorList>
    </citation>
    <scope>NUCLEOTIDE SEQUENCE [LARGE SCALE GENOMIC DNA]</scope>
    <source>
        <strain evidence="1 2">CBS 962.96</strain>
    </source>
</reference>
<evidence type="ECO:0000313" key="2">
    <source>
        <dbReference type="Proteomes" id="UP000297245"/>
    </source>
</evidence>
<dbReference type="PANTHER" id="PTHR35871:SF1">
    <property type="entry name" value="CXC1-LIKE CYSTEINE CLUSTER ASSOCIATED WITH KDZ TRANSPOSASES DOMAIN-CONTAINING PROTEIN"/>
    <property type="match status" value="1"/>
</dbReference>